<gene>
    <name evidence="7" type="ORF">LARV_02709</name>
</gene>
<dbReference type="SUPFAM" id="SSF142019">
    <property type="entry name" value="Nqo1 FMN-binding domain-like"/>
    <property type="match status" value="1"/>
</dbReference>
<evidence type="ECO:0000313" key="7">
    <source>
        <dbReference type="EMBL" id="GAP14929.1"/>
    </source>
</evidence>
<dbReference type="InterPro" id="IPR019575">
    <property type="entry name" value="Nuop51_4Fe4S-bd"/>
</dbReference>
<dbReference type="EMBL" id="DF967972">
    <property type="protein sequence ID" value="GAP14929.1"/>
    <property type="molecule type" value="Genomic_DNA"/>
</dbReference>
<evidence type="ECO:0000313" key="8">
    <source>
        <dbReference type="Proteomes" id="UP000055060"/>
    </source>
</evidence>
<dbReference type="InterPro" id="IPR011538">
    <property type="entry name" value="Nuo51_FMN-bd"/>
</dbReference>
<keyword evidence="3" id="KW-0479">Metal-binding</keyword>
<accession>A0A0S7BLV4</accession>
<dbReference type="FunFam" id="1.20.1440.230:FF:000001">
    <property type="entry name" value="Mitochondrial NADH dehydrogenase flavoprotein 1"/>
    <property type="match status" value="1"/>
</dbReference>
<evidence type="ECO:0000256" key="5">
    <source>
        <dbReference type="ARBA" id="ARBA00023014"/>
    </source>
</evidence>
<dbReference type="InterPro" id="IPR001949">
    <property type="entry name" value="NADH-UbQ_OxRdtase_51kDa_CS"/>
</dbReference>
<dbReference type="InterPro" id="IPR037207">
    <property type="entry name" value="Nuop51_4Fe4S-bd_sf"/>
</dbReference>
<sequence>MKTYRAMVLVSGDPLSLERGAKQVYAKLEEEIAAFGLTEEVSLGMVNEIGRHDADPLVVVYPEAVIYGPVTIDNVHTLVEEHLYKGRIAAGMQAPIKEMTGRIAWLSARKGTLPAEQRIVLERAGIIDPESIEDYIVHDGYQALVKTLTTMTPADVIAELEKSGLRGRGGAGFPTGTKWKFVSKANGKKKYVVCNADESEPGTFKDRLILEGDPHSIIEAMTIAGYTIGASEGYIYIRGEYTLAQERMFRAILKAREMGFLGKNIFDTDFSFDIHIHSGAGAYICGEETALIESIEGKPGIPRARPPFPTTNGLWGMPTLVNNVETLANVPAILRHGAIWYRSFGTPSSPGTKVYTMLGNVNVTGVVEVPMGITLREIVTIYAKGMKKGSSFKLAQTGGSSGSVIPASLQDTPMDFDSFSKAGVALGSGALLICDEDTCVVDLAKTLLNFFRVESCGKCNPCRIGTQRAFDILTSITEGTASLKDLDTLLELSSNMAQMSNCGLGQTAGTPLTDILKYFRAEVEAHIRLKVCPAGVCPMKPYIKKEKAPQVA</sequence>
<dbReference type="InterPro" id="IPR036249">
    <property type="entry name" value="Thioredoxin-like_sf"/>
</dbReference>
<dbReference type="PANTHER" id="PTHR43578:SF3">
    <property type="entry name" value="NADH-QUINONE OXIDOREDUCTASE SUBUNIT F"/>
    <property type="match status" value="1"/>
</dbReference>
<evidence type="ECO:0000256" key="4">
    <source>
        <dbReference type="ARBA" id="ARBA00023004"/>
    </source>
</evidence>
<evidence type="ECO:0000259" key="6">
    <source>
        <dbReference type="SMART" id="SM00928"/>
    </source>
</evidence>
<dbReference type="InterPro" id="IPR037225">
    <property type="entry name" value="Nuo51_FMN-bd_sf"/>
</dbReference>
<dbReference type="PANTHER" id="PTHR43578">
    <property type="entry name" value="NADH-QUINONE OXIDOREDUCTASE SUBUNIT F"/>
    <property type="match status" value="1"/>
</dbReference>
<dbReference type="Gene3D" id="3.40.30.10">
    <property type="entry name" value="Glutaredoxin"/>
    <property type="match status" value="1"/>
</dbReference>
<comment type="similarity">
    <text evidence="1">Belongs to the complex I 51 kDa subunit family.</text>
</comment>
<dbReference type="Gene3D" id="3.40.50.11540">
    <property type="entry name" value="NADH-ubiquinone oxidoreductase 51kDa subunit"/>
    <property type="match status" value="1"/>
</dbReference>
<dbReference type="SUPFAM" id="SSF140490">
    <property type="entry name" value="Nqo1C-terminal domain-like"/>
    <property type="match status" value="1"/>
</dbReference>
<dbReference type="Gene3D" id="3.10.20.600">
    <property type="match status" value="1"/>
</dbReference>
<dbReference type="PROSITE" id="PS00645">
    <property type="entry name" value="COMPLEX1_51K_2"/>
    <property type="match status" value="1"/>
</dbReference>
<feature type="domain" description="NADH-ubiquinone oxidoreductase 51kDa subunit iron-sulphur binding" evidence="6">
    <location>
        <begin position="441"/>
        <end position="486"/>
    </location>
</feature>
<dbReference type="Gene3D" id="6.10.250.1450">
    <property type="match status" value="1"/>
</dbReference>
<dbReference type="SMART" id="SM00928">
    <property type="entry name" value="NADH_4Fe-4S"/>
    <property type="match status" value="1"/>
</dbReference>
<dbReference type="GO" id="GO:0051539">
    <property type="term" value="F:4 iron, 4 sulfur cluster binding"/>
    <property type="evidence" value="ECO:0007669"/>
    <property type="project" value="UniProtKB-KW"/>
</dbReference>
<dbReference type="CDD" id="cd02980">
    <property type="entry name" value="TRX_Fd_family"/>
    <property type="match status" value="1"/>
</dbReference>
<dbReference type="FunFam" id="3.40.50.11540:FF:000001">
    <property type="entry name" value="NADH dehydrogenase [ubiquinone] flavoprotein 1, mitochondrial"/>
    <property type="match status" value="1"/>
</dbReference>
<protein>
    <submittedName>
        <fullName evidence="7">NAD(P)-dependent iron-only hydrogenase diaphorase component flavoprotein</fullName>
    </submittedName>
</protein>
<dbReference type="STRING" id="360412.LARV_02709"/>
<reference evidence="7" key="1">
    <citation type="submission" date="2015-07" db="EMBL/GenBank/DDBJ databases">
        <title>Draft Genome Sequences of Anaerolinea thermolimosa IMO-1, Bellilinea caldifistulae GOMI-1, Leptolinea tardivitalis YMTK-2, Levilinea saccharolytica KIBI-1,Longilinea arvoryzae KOME-1, Previously Described as Members of the Anaerolineaceae (Chloroflexi).</title>
        <authorList>
            <person name="Sekiguchi Y."/>
            <person name="Ohashi A."/>
            <person name="Matsuura N."/>
            <person name="Tourlousse M.D."/>
        </authorList>
    </citation>
    <scope>NUCLEOTIDE SEQUENCE [LARGE SCALE GENOMIC DNA]</scope>
    <source>
        <strain evidence="7">KOME-1</strain>
    </source>
</reference>
<dbReference type="SUPFAM" id="SSF52833">
    <property type="entry name" value="Thioredoxin-like"/>
    <property type="match status" value="1"/>
</dbReference>
<dbReference type="PROSITE" id="PS00644">
    <property type="entry name" value="COMPLEX1_51K_1"/>
    <property type="match status" value="1"/>
</dbReference>
<dbReference type="AlphaFoldDB" id="A0A0S7BLV4"/>
<dbReference type="Proteomes" id="UP000055060">
    <property type="component" value="Unassembled WGS sequence"/>
</dbReference>
<keyword evidence="4" id="KW-0408">Iron</keyword>
<dbReference type="Pfam" id="PF01512">
    <property type="entry name" value="Complex1_51K"/>
    <property type="match status" value="1"/>
</dbReference>
<evidence type="ECO:0000256" key="3">
    <source>
        <dbReference type="ARBA" id="ARBA00022723"/>
    </source>
</evidence>
<dbReference type="Pfam" id="PF10589">
    <property type="entry name" value="NADH_4Fe-4S"/>
    <property type="match status" value="1"/>
</dbReference>
<dbReference type="GO" id="GO:0010181">
    <property type="term" value="F:FMN binding"/>
    <property type="evidence" value="ECO:0007669"/>
    <property type="project" value="InterPro"/>
</dbReference>
<dbReference type="OrthoDB" id="9761899at2"/>
<keyword evidence="2" id="KW-0004">4Fe-4S</keyword>
<evidence type="ECO:0000256" key="2">
    <source>
        <dbReference type="ARBA" id="ARBA00022485"/>
    </source>
</evidence>
<organism evidence="7">
    <name type="scientific">Longilinea arvoryzae</name>
    <dbReference type="NCBI Taxonomy" id="360412"/>
    <lineage>
        <taxon>Bacteria</taxon>
        <taxon>Bacillati</taxon>
        <taxon>Chloroflexota</taxon>
        <taxon>Anaerolineae</taxon>
        <taxon>Anaerolineales</taxon>
        <taxon>Anaerolineaceae</taxon>
        <taxon>Longilinea</taxon>
    </lineage>
</organism>
<name>A0A0S7BLV4_9CHLR</name>
<keyword evidence="8" id="KW-1185">Reference proteome</keyword>
<dbReference type="GO" id="GO:0046872">
    <property type="term" value="F:metal ion binding"/>
    <property type="evidence" value="ECO:0007669"/>
    <property type="project" value="UniProtKB-KW"/>
</dbReference>
<dbReference type="NCBIfam" id="NF010120">
    <property type="entry name" value="PRK13596.1"/>
    <property type="match status" value="1"/>
</dbReference>
<dbReference type="RefSeq" id="WP_075074144.1">
    <property type="nucleotide sequence ID" value="NZ_DF967972.1"/>
</dbReference>
<dbReference type="SUPFAM" id="SSF142984">
    <property type="entry name" value="Nqo1 middle domain-like"/>
    <property type="match status" value="1"/>
</dbReference>
<dbReference type="GO" id="GO:0008137">
    <property type="term" value="F:NADH dehydrogenase (ubiquinone) activity"/>
    <property type="evidence" value="ECO:0007669"/>
    <property type="project" value="InterPro"/>
</dbReference>
<dbReference type="Gene3D" id="1.20.1440.230">
    <property type="entry name" value="NADH-ubiquinone oxidoreductase 51kDa subunit, iron-sulphur binding domain"/>
    <property type="match status" value="1"/>
</dbReference>
<proteinExistence type="inferred from homology"/>
<evidence type="ECO:0000256" key="1">
    <source>
        <dbReference type="ARBA" id="ARBA00007523"/>
    </source>
</evidence>
<keyword evidence="5" id="KW-0411">Iron-sulfur</keyword>